<sequence>MESSSLLQLYHLRSGHQDKRHIKDILPTEIGISVHFDNKPCESCIFGKAHRLPFGTRKKATSPGELVSADVRGRFDYSFQKKRFLVVFRDSYTKFRYSFVIKEKSELKDVLKIMLAHAKNVGHSLKEFLSENGGEFDNKKVCAILSQDGIAQRLTASYTSDQNGDSEREMRTNIEMARTYVYSNPDVNYPAAMWTELVTTAVYVLNKTEKSSVEGASPY</sequence>
<dbReference type="EMBL" id="BGPR01021783">
    <property type="protein sequence ID" value="GBN87383.1"/>
    <property type="molecule type" value="Genomic_DNA"/>
</dbReference>
<dbReference type="Gene3D" id="3.30.420.10">
    <property type="entry name" value="Ribonuclease H-like superfamily/Ribonuclease H"/>
    <property type="match status" value="1"/>
</dbReference>
<evidence type="ECO:0000313" key="11">
    <source>
        <dbReference type="EMBL" id="GBN87353.1"/>
    </source>
</evidence>
<keyword evidence="8" id="KW-0808">Transferase</keyword>
<evidence type="ECO:0000256" key="3">
    <source>
        <dbReference type="ARBA" id="ARBA00022759"/>
    </source>
</evidence>
<dbReference type="GO" id="GO:0016787">
    <property type="term" value="F:hydrolase activity"/>
    <property type="evidence" value="ECO:0007669"/>
    <property type="project" value="UniProtKB-KW"/>
</dbReference>
<dbReference type="AlphaFoldDB" id="A0A4Y2SHH4"/>
<dbReference type="PANTHER" id="PTHR42648">
    <property type="entry name" value="TRANSPOSASE, PUTATIVE-RELATED"/>
    <property type="match status" value="1"/>
</dbReference>
<evidence type="ECO:0000259" key="10">
    <source>
        <dbReference type="PROSITE" id="PS50994"/>
    </source>
</evidence>
<dbReference type="PROSITE" id="PS50994">
    <property type="entry name" value="INTEGRASE"/>
    <property type="match status" value="1"/>
</dbReference>
<keyword evidence="4" id="KW-0378">Hydrolase</keyword>
<evidence type="ECO:0000256" key="9">
    <source>
        <dbReference type="ARBA" id="ARBA00023172"/>
    </source>
</evidence>
<keyword evidence="6" id="KW-0229">DNA integration</keyword>
<dbReference type="EMBL" id="BGPR01021919">
    <property type="protein sequence ID" value="GBN87682.1"/>
    <property type="molecule type" value="Genomic_DNA"/>
</dbReference>
<dbReference type="EMBL" id="BGPR01021772">
    <property type="protein sequence ID" value="GBN87353.1"/>
    <property type="molecule type" value="Genomic_DNA"/>
</dbReference>
<evidence type="ECO:0000313" key="14">
    <source>
        <dbReference type="EMBL" id="GBN87731.1"/>
    </source>
</evidence>
<keyword evidence="5" id="KW-0460">Magnesium</keyword>
<evidence type="ECO:0000256" key="2">
    <source>
        <dbReference type="ARBA" id="ARBA00022723"/>
    </source>
</evidence>
<evidence type="ECO:0000256" key="4">
    <source>
        <dbReference type="ARBA" id="ARBA00022801"/>
    </source>
</evidence>
<evidence type="ECO:0000256" key="8">
    <source>
        <dbReference type="ARBA" id="ARBA00022932"/>
    </source>
</evidence>
<accession>A0A4Y2SHH4</accession>
<evidence type="ECO:0000256" key="6">
    <source>
        <dbReference type="ARBA" id="ARBA00022908"/>
    </source>
</evidence>
<proteinExistence type="predicted"/>
<keyword evidence="15" id="KW-1185">Reference proteome</keyword>
<gene>
    <name evidence="13" type="primary">POLX_104</name>
    <name evidence="11" type="synonym">POLX_1238</name>
    <name evidence="14" type="synonym">POLX_1968</name>
    <name evidence="12" type="synonym">POLX_2373</name>
    <name evidence="11" type="ORF">AVEN_202198_1</name>
    <name evidence="12" type="ORF">AVEN_212852_1</name>
    <name evidence="14" type="ORF">AVEN_262657_1</name>
    <name evidence="13" type="ORF">AVEN_79093_1</name>
</gene>
<dbReference type="GO" id="GO:0006310">
    <property type="term" value="P:DNA recombination"/>
    <property type="evidence" value="ECO:0007669"/>
    <property type="project" value="UniProtKB-KW"/>
</dbReference>
<keyword evidence="1" id="KW-0540">Nuclease</keyword>
<dbReference type="SUPFAM" id="SSF53098">
    <property type="entry name" value="Ribonuclease H-like"/>
    <property type="match status" value="1"/>
</dbReference>
<dbReference type="OrthoDB" id="6434921at2759"/>
<keyword evidence="8" id="KW-0548">Nucleotidyltransferase</keyword>
<dbReference type="PANTHER" id="PTHR42648:SF11">
    <property type="entry name" value="TRANSPOSON TY4-P GAG-POL POLYPROTEIN"/>
    <property type="match status" value="1"/>
</dbReference>
<evidence type="ECO:0000256" key="7">
    <source>
        <dbReference type="ARBA" id="ARBA00022918"/>
    </source>
</evidence>
<dbReference type="InterPro" id="IPR039537">
    <property type="entry name" value="Retrotran_Ty1/copia-like"/>
</dbReference>
<evidence type="ECO:0000256" key="5">
    <source>
        <dbReference type="ARBA" id="ARBA00022842"/>
    </source>
</evidence>
<evidence type="ECO:0000256" key="1">
    <source>
        <dbReference type="ARBA" id="ARBA00022722"/>
    </source>
</evidence>
<keyword evidence="9" id="KW-0233">DNA recombination</keyword>
<dbReference type="GO" id="GO:0003964">
    <property type="term" value="F:RNA-directed DNA polymerase activity"/>
    <property type="evidence" value="ECO:0007669"/>
    <property type="project" value="UniProtKB-KW"/>
</dbReference>
<evidence type="ECO:0000313" key="13">
    <source>
        <dbReference type="EMBL" id="GBN87682.1"/>
    </source>
</evidence>
<comment type="caution">
    <text evidence="13">The sequence shown here is derived from an EMBL/GenBank/DDBJ whole genome shotgun (WGS) entry which is preliminary data.</text>
</comment>
<dbReference type="GO" id="GO:0015074">
    <property type="term" value="P:DNA integration"/>
    <property type="evidence" value="ECO:0007669"/>
    <property type="project" value="UniProtKB-KW"/>
</dbReference>
<dbReference type="GO" id="GO:0003676">
    <property type="term" value="F:nucleic acid binding"/>
    <property type="evidence" value="ECO:0007669"/>
    <property type="project" value="InterPro"/>
</dbReference>
<evidence type="ECO:0000313" key="12">
    <source>
        <dbReference type="EMBL" id="GBN87383.1"/>
    </source>
</evidence>
<dbReference type="GO" id="GO:0004519">
    <property type="term" value="F:endonuclease activity"/>
    <property type="evidence" value="ECO:0007669"/>
    <property type="project" value="UniProtKB-KW"/>
</dbReference>
<keyword evidence="7" id="KW-0695">RNA-directed DNA polymerase</keyword>
<organism evidence="13 15">
    <name type="scientific">Araneus ventricosus</name>
    <name type="common">Orbweaver spider</name>
    <name type="synonym">Epeira ventricosa</name>
    <dbReference type="NCBI Taxonomy" id="182803"/>
    <lineage>
        <taxon>Eukaryota</taxon>
        <taxon>Metazoa</taxon>
        <taxon>Ecdysozoa</taxon>
        <taxon>Arthropoda</taxon>
        <taxon>Chelicerata</taxon>
        <taxon>Arachnida</taxon>
        <taxon>Araneae</taxon>
        <taxon>Araneomorphae</taxon>
        <taxon>Entelegynae</taxon>
        <taxon>Araneoidea</taxon>
        <taxon>Araneidae</taxon>
        <taxon>Araneus</taxon>
    </lineage>
</organism>
<dbReference type="InterPro" id="IPR036397">
    <property type="entry name" value="RNaseH_sf"/>
</dbReference>
<keyword evidence="8" id="KW-0239">DNA-directed DNA polymerase</keyword>
<feature type="domain" description="Integrase catalytic" evidence="10">
    <location>
        <begin position="59"/>
        <end position="219"/>
    </location>
</feature>
<dbReference type="EMBL" id="BGPR01021936">
    <property type="protein sequence ID" value="GBN87731.1"/>
    <property type="molecule type" value="Genomic_DNA"/>
</dbReference>
<dbReference type="GO" id="GO:0003887">
    <property type="term" value="F:DNA-directed DNA polymerase activity"/>
    <property type="evidence" value="ECO:0007669"/>
    <property type="project" value="UniProtKB-KW"/>
</dbReference>
<name>A0A4Y2SHH4_ARAVE</name>
<dbReference type="InterPro" id="IPR001584">
    <property type="entry name" value="Integrase_cat-core"/>
</dbReference>
<dbReference type="InterPro" id="IPR012337">
    <property type="entry name" value="RNaseH-like_sf"/>
</dbReference>
<evidence type="ECO:0000313" key="15">
    <source>
        <dbReference type="Proteomes" id="UP000499080"/>
    </source>
</evidence>
<protein>
    <submittedName>
        <fullName evidence="13">Retrovirus-related Pol polyprotein from transposon TNT 1-94</fullName>
    </submittedName>
</protein>
<dbReference type="GO" id="GO:0046872">
    <property type="term" value="F:metal ion binding"/>
    <property type="evidence" value="ECO:0007669"/>
    <property type="project" value="UniProtKB-KW"/>
</dbReference>
<reference evidence="13 15" key="1">
    <citation type="journal article" date="2019" name="Sci. Rep.">
        <title>Orb-weaving spider Araneus ventricosus genome elucidates the spidroin gene catalogue.</title>
        <authorList>
            <person name="Kono N."/>
            <person name="Nakamura H."/>
            <person name="Ohtoshi R."/>
            <person name="Moran D.A.P."/>
            <person name="Shinohara A."/>
            <person name="Yoshida Y."/>
            <person name="Fujiwara M."/>
            <person name="Mori M."/>
            <person name="Tomita M."/>
            <person name="Arakawa K."/>
        </authorList>
    </citation>
    <scope>NUCLEOTIDE SEQUENCE [LARGE SCALE GENOMIC DNA]</scope>
</reference>
<dbReference type="Proteomes" id="UP000499080">
    <property type="component" value="Unassembled WGS sequence"/>
</dbReference>
<keyword evidence="2" id="KW-0479">Metal-binding</keyword>
<keyword evidence="3" id="KW-0255">Endonuclease</keyword>